<evidence type="ECO:0000313" key="7">
    <source>
        <dbReference type="Proteomes" id="UP000198420"/>
    </source>
</evidence>
<dbReference type="GO" id="GO:0019253">
    <property type="term" value="P:reductive pentose-phosphate cycle"/>
    <property type="evidence" value="ECO:0007669"/>
    <property type="project" value="UniProtKB-UniRule"/>
</dbReference>
<comment type="miscellaneous">
    <text evidence="4">The basic functional RuBisCO is composed of a large chain homodimer in a 'head-to-tail' conformation. In form I RuBisCO this homodimer is arranged in a barrel-like tetramer with the small subunits forming a tetrameric 'cap' on each end of the 'barrel'.</text>
</comment>
<organism evidence="6 7">
    <name type="scientific">Actinomadura mexicana</name>
    <dbReference type="NCBI Taxonomy" id="134959"/>
    <lineage>
        <taxon>Bacteria</taxon>
        <taxon>Bacillati</taxon>
        <taxon>Actinomycetota</taxon>
        <taxon>Actinomycetes</taxon>
        <taxon>Streptosporangiales</taxon>
        <taxon>Thermomonosporaceae</taxon>
        <taxon>Actinomadura</taxon>
    </lineage>
</organism>
<dbReference type="OrthoDB" id="25430at2"/>
<sequence length="142" mass="16538">MRITQGTFSHLPDLTDEDIAKQIAYALDKGWPCSVEFTDDPHPRNSYWEMWGLPMFDLTDPAGVLYEVNECRKAYPGHYVRLNAYDARYGRQTTALSFIVQRPAEEPGFRLDRTESADRRVRYTMHPYALDRPEGDRYGADR</sequence>
<dbReference type="EMBL" id="FZNP01000008">
    <property type="protein sequence ID" value="SNR93048.1"/>
    <property type="molecule type" value="Genomic_DNA"/>
</dbReference>
<dbReference type="Pfam" id="PF00101">
    <property type="entry name" value="RuBisCO_small"/>
    <property type="match status" value="1"/>
</dbReference>
<dbReference type="InterPro" id="IPR036385">
    <property type="entry name" value="RuBisCO_ssu_sf"/>
</dbReference>
<keyword evidence="7" id="KW-1185">Reference proteome</keyword>
<protein>
    <recommendedName>
        <fullName evidence="4">Ribulose bisphosphate carboxylase small subunit</fullName>
        <shortName evidence="4">RuBisCO small subunit</shortName>
    </recommendedName>
</protein>
<feature type="domain" description="Ribulose bisphosphate carboxylase small subunit" evidence="5">
    <location>
        <begin position="4"/>
        <end position="103"/>
    </location>
</feature>
<keyword evidence="1 4" id="KW-0113">Calvin cycle</keyword>
<evidence type="ECO:0000256" key="1">
    <source>
        <dbReference type="ARBA" id="ARBA00022567"/>
    </source>
</evidence>
<dbReference type="AlphaFoldDB" id="A0A239ADE3"/>
<evidence type="ECO:0000256" key="4">
    <source>
        <dbReference type="HAMAP-Rule" id="MF_00859"/>
    </source>
</evidence>
<evidence type="ECO:0000313" key="6">
    <source>
        <dbReference type="EMBL" id="SNR93048.1"/>
    </source>
</evidence>
<dbReference type="CDD" id="cd03527">
    <property type="entry name" value="RuBisCO_small"/>
    <property type="match status" value="1"/>
</dbReference>
<dbReference type="PANTHER" id="PTHR31262:SF23">
    <property type="entry name" value="RIBULOSE BISPHOSPHATE CARBOXYLASE SMALL SUBUNIT"/>
    <property type="match status" value="1"/>
</dbReference>
<dbReference type="SUPFAM" id="SSF55239">
    <property type="entry name" value="RuBisCO, small subunit"/>
    <property type="match status" value="1"/>
</dbReference>
<dbReference type="Proteomes" id="UP000198420">
    <property type="component" value="Unassembled WGS sequence"/>
</dbReference>
<evidence type="ECO:0000256" key="2">
    <source>
        <dbReference type="ARBA" id="ARBA00023300"/>
    </source>
</evidence>
<dbReference type="InterPro" id="IPR024681">
    <property type="entry name" value="RuBisCO_ssu"/>
</dbReference>
<accession>A0A239ADE3</accession>
<name>A0A239ADE3_9ACTN</name>
<evidence type="ECO:0000256" key="3">
    <source>
        <dbReference type="ARBA" id="ARBA00038826"/>
    </source>
</evidence>
<comment type="function">
    <text evidence="4">RuBisCO catalyzes two reactions: the carboxylation of D-ribulose 1,5-bisphosphate, the primary event in carbon dioxide fixation, as well as the oxidative fragmentation of the pentose substrate. Both reactions occur simultaneously and in competition at the same active site. Although the small subunit is not catalytic it is essential for maximal activity.</text>
</comment>
<proteinExistence type="inferred from homology"/>
<reference evidence="7" key="1">
    <citation type="submission" date="2017-06" db="EMBL/GenBank/DDBJ databases">
        <authorList>
            <person name="Varghese N."/>
            <person name="Submissions S."/>
        </authorList>
    </citation>
    <scope>NUCLEOTIDE SEQUENCE [LARGE SCALE GENOMIC DNA]</scope>
    <source>
        <strain evidence="7">DSM 44485</strain>
    </source>
</reference>
<comment type="similarity">
    <text evidence="4">Belongs to the RuBisCO small chain family.</text>
</comment>
<dbReference type="InterPro" id="IPR000894">
    <property type="entry name" value="RuBisCO_ssu_dom"/>
</dbReference>
<keyword evidence="2 4" id="KW-0120">Carbon dioxide fixation</keyword>
<evidence type="ECO:0000259" key="5">
    <source>
        <dbReference type="SMART" id="SM00961"/>
    </source>
</evidence>
<dbReference type="HAMAP" id="MF_00859">
    <property type="entry name" value="RuBisCO_S_bact"/>
    <property type="match status" value="1"/>
</dbReference>
<dbReference type="PANTHER" id="PTHR31262">
    <property type="entry name" value="RIBULOSE BISPHOSPHATE CARBOXYLASE SMALL CHAIN 1, CHLOROPLASTIC"/>
    <property type="match status" value="1"/>
</dbReference>
<dbReference type="GO" id="GO:0016984">
    <property type="term" value="F:ribulose-bisphosphate carboxylase activity"/>
    <property type="evidence" value="ECO:0007669"/>
    <property type="project" value="UniProtKB-UniRule"/>
</dbReference>
<comment type="subunit">
    <text evidence="3 4">Heterohexadecamer of 8 large and 8 small subunits.</text>
</comment>
<dbReference type="SMART" id="SM00961">
    <property type="entry name" value="RuBisCO_small"/>
    <property type="match status" value="1"/>
</dbReference>
<dbReference type="Gene3D" id="3.30.190.10">
    <property type="entry name" value="Ribulose bisphosphate carboxylase, small subunit"/>
    <property type="match status" value="1"/>
</dbReference>
<dbReference type="RefSeq" id="WP_089313747.1">
    <property type="nucleotide sequence ID" value="NZ_FZNP01000008.1"/>
</dbReference>
<gene>
    <name evidence="4" type="primary">cbbS</name>
    <name evidence="6" type="ORF">SAMN06265355_108344</name>
</gene>